<proteinExistence type="predicted"/>
<dbReference type="STRING" id="747525.W4KAX1"/>
<evidence type="ECO:0000313" key="2">
    <source>
        <dbReference type="EMBL" id="ETW82982.1"/>
    </source>
</evidence>
<accession>W4KAX1</accession>
<keyword evidence="3" id="KW-1185">Reference proteome</keyword>
<gene>
    <name evidence="2" type="ORF">HETIRDRAFT_408967</name>
</gene>
<dbReference type="PANTHER" id="PTHR48079:SF6">
    <property type="entry name" value="NAD(P)-BINDING DOMAIN-CONTAINING PROTEIN-RELATED"/>
    <property type="match status" value="1"/>
</dbReference>
<protein>
    <recommendedName>
        <fullName evidence="1">NmrA-like domain-containing protein</fullName>
    </recommendedName>
</protein>
<dbReference type="KEGG" id="hir:HETIRDRAFT_408967"/>
<dbReference type="Pfam" id="PF05368">
    <property type="entry name" value="NmrA"/>
    <property type="match status" value="1"/>
</dbReference>
<dbReference type="EMBL" id="KI925457">
    <property type="protein sequence ID" value="ETW82982.1"/>
    <property type="molecule type" value="Genomic_DNA"/>
</dbReference>
<sequence length="341" mass="36854">MTPTPTHIFITGVTGYIGGSILQRLLDHPKSDTFQITALVRNEEKAKKLHSIGVKAVVASLDDSDKLKELASAANVVIHTADSADHLPAAKAILSGIKQRHESTSDVPIYIHTSGTGVLTDTAAGEKTTDTIYHDSRPEEIESLADTAFHRNVDLELVKADKEGYVRTFIVVPSTIYGIAQGPLVDLGIQNPYSIQIPALIRASLDRGQAGMIGQGKNLWPNVEIGEVADLFIVIFNAALADPKTAHGREGFYFGENGEHVLSDISKAIGKVMVRLGKAKTAEPTTFTEDEVFKYFGSAYLGTNSRARAEQGRALGWKPVKTTKDLLASVQPEVEAIVNRQ</sequence>
<dbReference type="AlphaFoldDB" id="W4KAX1"/>
<reference evidence="2 3" key="1">
    <citation type="journal article" date="2012" name="New Phytol.">
        <title>Insight into trade-off between wood decay and parasitism from the genome of a fungal forest pathogen.</title>
        <authorList>
            <person name="Olson A."/>
            <person name="Aerts A."/>
            <person name="Asiegbu F."/>
            <person name="Belbahri L."/>
            <person name="Bouzid O."/>
            <person name="Broberg A."/>
            <person name="Canback B."/>
            <person name="Coutinho P.M."/>
            <person name="Cullen D."/>
            <person name="Dalman K."/>
            <person name="Deflorio G."/>
            <person name="van Diepen L.T."/>
            <person name="Dunand C."/>
            <person name="Duplessis S."/>
            <person name="Durling M."/>
            <person name="Gonthier P."/>
            <person name="Grimwood J."/>
            <person name="Fossdal C.G."/>
            <person name="Hansson D."/>
            <person name="Henrissat B."/>
            <person name="Hietala A."/>
            <person name="Himmelstrand K."/>
            <person name="Hoffmeister D."/>
            <person name="Hogberg N."/>
            <person name="James T.Y."/>
            <person name="Karlsson M."/>
            <person name="Kohler A."/>
            <person name="Kues U."/>
            <person name="Lee Y.H."/>
            <person name="Lin Y.C."/>
            <person name="Lind M."/>
            <person name="Lindquist E."/>
            <person name="Lombard V."/>
            <person name="Lucas S."/>
            <person name="Lunden K."/>
            <person name="Morin E."/>
            <person name="Murat C."/>
            <person name="Park J."/>
            <person name="Raffaello T."/>
            <person name="Rouze P."/>
            <person name="Salamov A."/>
            <person name="Schmutz J."/>
            <person name="Solheim H."/>
            <person name="Stahlberg J."/>
            <person name="Velez H."/>
            <person name="de Vries R.P."/>
            <person name="Wiebenga A."/>
            <person name="Woodward S."/>
            <person name="Yakovlev I."/>
            <person name="Garbelotto M."/>
            <person name="Martin F."/>
            <person name="Grigoriev I.V."/>
            <person name="Stenlid J."/>
        </authorList>
    </citation>
    <scope>NUCLEOTIDE SEQUENCE [LARGE SCALE GENOMIC DNA]</scope>
    <source>
        <strain evidence="2 3">TC 32-1</strain>
    </source>
</reference>
<dbReference type="RefSeq" id="XP_009545274.1">
    <property type="nucleotide sequence ID" value="XM_009546979.1"/>
</dbReference>
<dbReference type="HOGENOM" id="CLU_007383_12_1_1"/>
<dbReference type="OrthoDB" id="10262413at2759"/>
<dbReference type="eggNOG" id="KOG1502">
    <property type="taxonomic scope" value="Eukaryota"/>
</dbReference>
<dbReference type="InterPro" id="IPR036291">
    <property type="entry name" value="NAD(P)-bd_dom_sf"/>
</dbReference>
<dbReference type="PANTHER" id="PTHR48079">
    <property type="entry name" value="PROTEIN YEEZ"/>
    <property type="match status" value="1"/>
</dbReference>
<name>W4KAX1_HETIT</name>
<feature type="domain" description="NmrA-like" evidence="1">
    <location>
        <begin position="7"/>
        <end position="98"/>
    </location>
</feature>
<dbReference type="Gene3D" id="3.40.50.720">
    <property type="entry name" value="NAD(P)-binding Rossmann-like Domain"/>
    <property type="match status" value="1"/>
</dbReference>
<organism evidence="2 3">
    <name type="scientific">Heterobasidion irregulare (strain TC 32-1)</name>
    <dbReference type="NCBI Taxonomy" id="747525"/>
    <lineage>
        <taxon>Eukaryota</taxon>
        <taxon>Fungi</taxon>
        <taxon>Dikarya</taxon>
        <taxon>Basidiomycota</taxon>
        <taxon>Agaricomycotina</taxon>
        <taxon>Agaricomycetes</taxon>
        <taxon>Russulales</taxon>
        <taxon>Bondarzewiaceae</taxon>
        <taxon>Heterobasidion</taxon>
        <taxon>Heterobasidion annosum species complex</taxon>
    </lineage>
</organism>
<evidence type="ECO:0000259" key="1">
    <source>
        <dbReference type="Pfam" id="PF05368"/>
    </source>
</evidence>
<dbReference type="GO" id="GO:0004029">
    <property type="term" value="F:aldehyde dehydrogenase (NAD+) activity"/>
    <property type="evidence" value="ECO:0007669"/>
    <property type="project" value="TreeGrafter"/>
</dbReference>
<dbReference type="SUPFAM" id="SSF51735">
    <property type="entry name" value="NAD(P)-binding Rossmann-fold domains"/>
    <property type="match status" value="1"/>
</dbReference>
<dbReference type="InParanoid" id="W4KAX1"/>
<dbReference type="Proteomes" id="UP000030671">
    <property type="component" value="Unassembled WGS sequence"/>
</dbReference>
<dbReference type="GeneID" id="20672740"/>
<dbReference type="FunCoup" id="W4KAX1">
    <property type="interactions" value="18"/>
</dbReference>
<dbReference type="GO" id="GO:0005737">
    <property type="term" value="C:cytoplasm"/>
    <property type="evidence" value="ECO:0007669"/>
    <property type="project" value="TreeGrafter"/>
</dbReference>
<evidence type="ECO:0000313" key="3">
    <source>
        <dbReference type="Proteomes" id="UP000030671"/>
    </source>
</evidence>
<dbReference type="InterPro" id="IPR008030">
    <property type="entry name" value="NmrA-like"/>
</dbReference>
<dbReference type="InterPro" id="IPR051783">
    <property type="entry name" value="NAD(P)-dependent_oxidoreduct"/>
</dbReference>